<dbReference type="Pfam" id="PF08153">
    <property type="entry name" value="NGP1NT"/>
    <property type="match status" value="1"/>
</dbReference>
<name>D8PM11_SCHCM</name>
<dbReference type="InParanoid" id="D8PM11"/>
<dbReference type="VEuPathDB" id="FungiDB:SCHCODRAFT_02527533"/>
<feature type="domain" description="Nucleolar GTP-binding protein 2 N-terminal" evidence="2">
    <location>
        <begin position="3"/>
        <end position="75"/>
    </location>
</feature>
<gene>
    <name evidence="3" type="ORF">SCHCODRAFT_103406</name>
</gene>
<evidence type="ECO:0000259" key="2">
    <source>
        <dbReference type="Pfam" id="PF08153"/>
    </source>
</evidence>
<dbReference type="AlphaFoldDB" id="D8PM11"/>
<dbReference type="EMBL" id="GL377302">
    <property type="protein sequence ID" value="EFJ03436.1"/>
    <property type="molecule type" value="Genomic_DNA"/>
</dbReference>
<feature type="region of interest" description="Disordered" evidence="1">
    <location>
        <begin position="71"/>
        <end position="101"/>
    </location>
</feature>
<dbReference type="HOGENOM" id="CLU_1928790_0_0_1"/>
<dbReference type="KEGG" id="scm:SCHCO_02527533"/>
<dbReference type="InterPro" id="IPR012971">
    <property type="entry name" value="NOG2_N_dom"/>
</dbReference>
<organism evidence="4">
    <name type="scientific">Schizophyllum commune (strain H4-8 / FGSC 9210)</name>
    <name type="common">Split gill fungus</name>
    <dbReference type="NCBI Taxonomy" id="578458"/>
    <lineage>
        <taxon>Eukaryota</taxon>
        <taxon>Fungi</taxon>
        <taxon>Dikarya</taxon>
        <taxon>Basidiomycota</taxon>
        <taxon>Agaricomycotina</taxon>
        <taxon>Agaricomycetes</taxon>
        <taxon>Agaricomycetidae</taxon>
        <taxon>Agaricales</taxon>
        <taxon>Schizophyllaceae</taxon>
        <taxon>Schizophyllum</taxon>
    </lineage>
</organism>
<dbReference type="OrthoDB" id="444945at2759"/>
<evidence type="ECO:0000313" key="3">
    <source>
        <dbReference type="EMBL" id="EFJ03436.1"/>
    </source>
</evidence>
<keyword evidence="4" id="KW-1185">Reference proteome</keyword>
<dbReference type="STRING" id="578458.D8PM11"/>
<dbReference type="RefSeq" id="XP_003038338.1">
    <property type="nucleotide sequence ID" value="XM_003038292.1"/>
</dbReference>
<evidence type="ECO:0000313" key="4">
    <source>
        <dbReference type="Proteomes" id="UP000007431"/>
    </source>
</evidence>
<proteinExistence type="predicted"/>
<reference evidence="3 4" key="1">
    <citation type="journal article" date="2010" name="Nat. Biotechnol.">
        <title>Genome sequence of the model mushroom Schizophyllum commune.</title>
        <authorList>
            <person name="Ohm R.A."/>
            <person name="de Jong J.F."/>
            <person name="Lugones L.G."/>
            <person name="Aerts A."/>
            <person name="Kothe E."/>
            <person name="Stajich J.E."/>
            <person name="de Vries R.P."/>
            <person name="Record E."/>
            <person name="Levasseur A."/>
            <person name="Baker S.E."/>
            <person name="Bartholomew K.A."/>
            <person name="Coutinho P.M."/>
            <person name="Erdmann S."/>
            <person name="Fowler T.J."/>
            <person name="Gathman A.C."/>
            <person name="Lombard V."/>
            <person name="Henrissat B."/>
            <person name="Knabe N."/>
            <person name="Kuees U."/>
            <person name="Lilly W.W."/>
            <person name="Lindquist E."/>
            <person name="Lucas S."/>
            <person name="Magnuson J.K."/>
            <person name="Piumi F."/>
            <person name="Raudaskoski M."/>
            <person name="Salamov A."/>
            <person name="Schmutz J."/>
            <person name="Schwarze F.W.M.R."/>
            <person name="vanKuyk P.A."/>
            <person name="Horton J.S."/>
            <person name="Grigoriev I.V."/>
            <person name="Woesten H.A.B."/>
        </authorList>
    </citation>
    <scope>NUCLEOTIDE SEQUENCE [LARGE SCALE GENOMIC DNA]</scope>
    <source>
        <strain evidence="4">H4-8 / FGSC 9210</strain>
    </source>
</reference>
<dbReference type="Proteomes" id="UP000007431">
    <property type="component" value="Unassembled WGS sequence"/>
</dbReference>
<dbReference type="GeneID" id="9589515"/>
<feature type="non-terminal residue" evidence="3">
    <location>
        <position position="131"/>
    </location>
</feature>
<protein>
    <recommendedName>
        <fullName evidence="2">Nucleolar GTP-binding protein 2 N-terminal domain-containing protein</fullName>
    </recommendedName>
</protein>
<sequence length="131" mass="14306">MTLATTENEPYFALLRASKLSMALFDDAANLDACKHSHIVETEPFYDTFNPRAQCKRSRAEVGSFAELADAANAATAEPEEGSPAAPAEDPEPQIHADMWPSTGRGFLVAYTTRYTKSSTRRISPSTFLTS</sequence>
<evidence type="ECO:0000256" key="1">
    <source>
        <dbReference type="SAM" id="MobiDB-lite"/>
    </source>
</evidence>
<feature type="compositionally biased region" description="Low complexity" evidence="1">
    <location>
        <begin position="71"/>
        <end position="88"/>
    </location>
</feature>
<accession>D8PM11</accession>